<organism evidence="2 3">
    <name type="scientific">Delitschia confertaspora ATCC 74209</name>
    <dbReference type="NCBI Taxonomy" id="1513339"/>
    <lineage>
        <taxon>Eukaryota</taxon>
        <taxon>Fungi</taxon>
        <taxon>Dikarya</taxon>
        <taxon>Ascomycota</taxon>
        <taxon>Pezizomycotina</taxon>
        <taxon>Dothideomycetes</taxon>
        <taxon>Pleosporomycetidae</taxon>
        <taxon>Pleosporales</taxon>
        <taxon>Delitschiaceae</taxon>
        <taxon>Delitschia</taxon>
    </lineage>
</organism>
<dbReference type="Proteomes" id="UP000799536">
    <property type="component" value="Unassembled WGS sequence"/>
</dbReference>
<feature type="transmembrane region" description="Helical" evidence="1">
    <location>
        <begin position="24"/>
        <end position="49"/>
    </location>
</feature>
<dbReference type="EMBL" id="ML994366">
    <property type="protein sequence ID" value="KAF2196555.1"/>
    <property type="molecule type" value="Genomic_DNA"/>
</dbReference>
<evidence type="ECO:0000313" key="3">
    <source>
        <dbReference type="Proteomes" id="UP000799536"/>
    </source>
</evidence>
<proteinExistence type="predicted"/>
<sequence>MGNFSFASSCPLPEVDNFSFHHSWLYIFPPLFAASCSQIFTSCAVSQYLRKAKCHRF</sequence>
<keyword evidence="1" id="KW-0472">Membrane</keyword>
<accession>A0A9P4JC52</accession>
<comment type="caution">
    <text evidence="2">The sequence shown here is derived from an EMBL/GenBank/DDBJ whole genome shotgun (WGS) entry which is preliminary data.</text>
</comment>
<reference evidence="2" key="1">
    <citation type="journal article" date="2020" name="Stud. Mycol.">
        <title>101 Dothideomycetes genomes: a test case for predicting lifestyles and emergence of pathogens.</title>
        <authorList>
            <person name="Haridas S."/>
            <person name="Albert R."/>
            <person name="Binder M."/>
            <person name="Bloem J."/>
            <person name="Labutti K."/>
            <person name="Salamov A."/>
            <person name="Andreopoulos B."/>
            <person name="Baker S."/>
            <person name="Barry K."/>
            <person name="Bills G."/>
            <person name="Bluhm B."/>
            <person name="Cannon C."/>
            <person name="Castanera R."/>
            <person name="Culley D."/>
            <person name="Daum C."/>
            <person name="Ezra D."/>
            <person name="Gonzalez J."/>
            <person name="Henrissat B."/>
            <person name="Kuo A."/>
            <person name="Liang C."/>
            <person name="Lipzen A."/>
            <person name="Lutzoni F."/>
            <person name="Magnuson J."/>
            <person name="Mondo S."/>
            <person name="Nolan M."/>
            <person name="Ohm R."/>
            <person name="Pangilinan J."/>
            <person name="Park H.-J."/>
            <person name="Ramirez L."/>
            <person name="Alfaro M."/>
            <person name="Sun H."/>
            <person name="Tritt A."/>
            <person name="Yoshinaga Y."/>
            <person name="Zwiers L.-H."/>
            <person name="Turgeon B."/>
            <person name="Goodwin S."/>
            <person name="Spatafora J."/>
            <person name="Crous P."/>
            <person name="Grigoriev I."/>
        </authorList>
    </citation>
    <scope>NUCLEOTIDE SEQUENCE</scope>
    <source>
        <strain evidence="2">ATCC 74209</strain>
    </source>
</reference>
<keyword evidence="1" id="KW-1133">Transmembrane helix</keyword>
<gene>
    <name evidence="2" type="ORF">GQ43DRAFT_252324</name>
</gene>
<keyword evidence="1" id="KW-0812">Transmembrane</keyword>
<protein>
    <submittedName>
        <fullName evidence="2">Uncharacterized protein</fullName>
    </submittedName>
</protein>
<dbReference type="AlphaFoldDB" id="A0A9P4JC52"/>
<evidence type="ECO:0000313" key="2">
    <source>
        <dbReference type="EMBL" id="KAF2196555.1"/>
    </source>
</evidence>
<evidence type="ECO:0000256" key="1">
    <source>
        <dbReference type="SAM" id="Phobius"/>
    </source>
</evidence>
<keyword evidence="3" id="KW-1185">Reference proteome</keyword>
<name>A0A9P4JC52_9PLEO</name>